<evidence type="ECO:0000313" key="3">
    <source>
        <dbReference type="Proteomes" id="UP000095762"/>
    </source>
</evidence>
<feature type="transmembrane region" description="Helical" evidence="1">
    <location>
        <begin position="65"/>
        <end position="90"/>
    </location>
</feature>
<name>A0A174VWB6_9FIRM</name>
<keyword evidence="1" id="KW-0472">Membrane</keyword>
<gene>
    <name evidence="2" type="ORF">ERS852569_03409</name>
</gene>
<proteinExistence type="predicted"/>
<dbReference type="Proteomes" id="UP000095762">
    <property type="component" value="Unassembled WGS sequence"/>
</dbReference>
<dbReference type="AlphaFoldDB" id="A0A174VWB6"/>
<feature type="transmembrane region" description="Helical" evidence="1">
    <location>
        <begin position="6"/>
        <end position="28"/>
    </location>
</feature>
<dbReference type="EMBL" id="CZBP01000036">
    <property type="protein sequence ID" value="CUQ36547.1"/>
    <property type="molecule type" value="Genomic_DNA"/>
</dbReference>
<evidence type="ECO:0000256" key="1">
    <source>
        <dbReference type="SAM" id="Phobius"/>
    </source>
</evidence>
<reference evidence="2 3" key="1">
    <citation type="submission" date="2015-09" db="EMBL/GenBank/DDBJ databases">
        <authorList>
            <consortium name="Pathogen Informatics"/>
        </authorList>
    </citation>
    <scope>NUCLEOTIDE SEQUENCE [LARGE SCALE GENOMIC DNA]</scope>
    <source>
        <strain evidence="2 3">2789STDY5834957</strain>
    </source>
</reference>
<feature type="transmembrane region" description="Helical" evidence="1">
    <location>
        <begin position="120"/>
        <end position="138"/>
    </location>
</feature>
<organism evidence="2 3">
    <name type="scientific">Blautia obeum</name>
    <dbReference type="NCBI Taxonomy" id="40520"/>
    <lineage>
        <taxon>Bacteria</taxon>
        <taxon>Bacillati</taxon>
        <taxon>Bacillota</taxon>
        <taxon>Clostridia</taxon>
        <taxon>Lachnospirales</taxon>
        <taxon>Lachnospiraceae</taxon>
        <taxon>Blautia</taxon>
    </lineage>
</organism>
<accession>A0A174VWB6</accession>
<sequence>MKNLSIASTVLMAVYTIFLILADLRLFSVSAAFGHMSKSVTGWIIDGADLSVIAGALSVSVSVLILIFAVVFLFFCITCVVLTAISYWLIRRKKYKADAWMKIIVFGFALAGCLKLVSFWISILLILPVVLSVIVVFGKK</sequence>
<feature type="transmembrane region" description="Helical" evidence="1">
    <location>
        <begin position="40"/>
        <end position="59"/>
    </location>
</feature>
<evidence type="ECO:0000313" key="2">
    <source>
        <dbReference type="EMBL" id="CUQ36547.1"/>
    </source>
</evidence>
<protein>
    <submittedName>
        <fullName evidence="2">Uncharacterized protein</fullName>
    </submittedName>
</protein>
<keyword evidence="1" id="KW-1133">Transmembrane helix</keyword>
<dbReference type="RefSeq" id="WP_155513475.1">
    <property type="nucleotide sequence ID" value="NZ_CZBP01000036.1"/>
</dbReference>
<keyword evidence="1" id="KW-0812">Transmembrane</keyword>